<name>A0ABU6P117_9BACI</name>
<dbReference type="PANTHER" id="PTHR42951">
    <property type="entry name" value="METALLO-BETA-LACTAMASE DOMAIN-CONTAINING"/>
    <property type="match status" value="1"/>
</dbReference>
<proteinExistence type="predicted"/>
<comment type="caution">
    <text evidence="2">The sequence shown here is derived from an EMBL/GenBank/DDBJ whole genome shotgun (WGS) entry which is preliminary data.</text>
</comment>
<dbReference type="InterPro" id="IPR050855">
    <property type="entry name" value="NDM-1-like"/>
</dbReference>
<dbReference type="EMBL" id="JARTFS010000013">
    <property type="protein sequence ID" value="MED4403054.1"/>
    <property type="molecule type" value="Genomic_DNA"/>
</dbReference>
<protein>
    <submittedName>
        <fullName evidence="2">MBL fold metallo-hydrolase</fullName>
    </submittedName>
</protein>
<dbReference type="SUPFAM" id="SSF56281">
    <property type="entry name" value="Metallo-hydrolase/oxidoreductase"/>
    <property type="match status" value="1"/>
</dbReference>
<dbReference type="RefSeq" id="WP_328015627.1">
    <property type="nucleotide sequence ID" value="NZ_JARTFS010000013.1"/>
</dbReference>
<dbReference type="PANTHER" id="PTHR42951:SF17">
    <property type="entry name" value="METALLO-BETA-LACTAMASE DOMAIN-CONTAINING PROTEIN"/>
    <property type="match status" value="1"/>
</dbReference>
<gene>
    <name evidence="2" type="ORF">P9271_17240</name>
</gene>
<evidence type="ECO:0000313" key="2">
    <source>
        <dbReference type="EMBL" id="MED4403054.1"/>
    </source>
</evidence>
<organism evidence="2 3">
    <name type="scientific">Metabacillus fastidiosus</name>
    <dbReference type="NCBI Taxonomy" id="1458"/>
    <lineage>
        <taxon>Bacteria</taxon>
        <taxon>Bacillati</taxon>
        <taxon>Bacillota</taxon>
        <taxon>Bacilli</taxon>
        <taxon>Bacillales</taxon>
        <taxon>Bacillaceae</taxon>
        <taxon>Metabacillus</taxon>
    </lineage>
</organism>
<dbReference type="Gene3D" id="3.60.15.10">
    <property type="entry name" value="Ribonuclease Z/Hydroxyacylglutathione hydrolase-like"/>
    <property type="match status" value="1"/>
</dbReference>
<evidence type="ECO:0000313" key="3">
    <source>
        <dbReference type="Proteomes" id="UP001342826"/>
    </source>
</evidence>
<dbReference type="InterPro" id="IPR036866">
    <property type="entry name" value="RibonucZ/Hydroxyglut_hydro"/>
</dbReference>
<dbReference type="Pfam" id="PF00753">
    <property type="entry name" value="Lactamase_B"/>
    <property type="match status" value="1"/>
</dbReference>
<feature type="domain" description="Metallo-beta-lactamase" evidence="1">
    <location>
        <begin position="28"/>
        <end position="238"/>
    </location>
</feature>
<keyword evidence="3" id="KW-1185">Reference proteome</keyword>
<accession>A0ABU6P117</accession>
<dbReference type="InterPro" id="IPR001279">
    <property type="entry name" value="Metallo-B-lactamas"/>
</dbReference>
<sequence length="267" mass="29449">MKKIPLTSVTSGLGIEVLPDLYCLSIQIANVCFIGDPRQTNEFILVDAGMPDSADLIIEEAKNRFGEDCKLISIILTHGHFDHVGALQELLEKWNVPVYAHSLEEPYLTGKENYPPPNKDIPGLVAKMSPLFPRHSIDVSSNLHILPPSGKLPSLPGWEYIHTPGHTPGHISLFRENDRVLIAGDAFTNVEQESLYEVLTQKQELHGPPAYFTTDWDAAWNSIKTLAILKPNVAICGHGLPIANSDLAPGLHLLARDFDKTEIPSDN</sequence>
<reference evidence="2 3" key="1">
    <citation type="submission" date="2023-03" db="EMBL/GenBank/DDBJ databases">
        <title>Bacillus Genome Sequencing.</title>
        <authorList>
            <person name="Dunlap C."/>
        </authorList>
    </citation>
    <scope>NUCLEOTIDE SEQUENCE [LARGE SCALE GENOMIC DNA]</scope>
    <source>
        <strain evidence="2 3">NRS-1717</strain>
    </source>
</reference>
<evidence type="ECO:0000259" key="1">
    <source>
        <dbReference type="SMART" id="SM00849"/>
    </source>
</evidence>
<dbReference type="SMART" id="SM00849">
    <property type="entry name" value="Lactamase_B"/>
    <property type="match status" value="1"/>
</dbReference>
<dbReference type="Proteomes" id="UP001342826">
    <property type="component" value="Unassembled WGS sequence"/>
</dbReference>
<dbReference type="CDD" id="cd07721">
    <property type="entry name" value="yflN-like_MBL-fold"/>
    <property type="match status" value="1"/>
</dbReference>